<dbReference type="Proteomes" id="UP000807469">
    <property type="component" value="Unassembled WGS sequence"/>
</dbReference>
<dbReference type="AlphaFoldDB" id="A0A9P6CNJ2"/>
<evidence type="ECO:0000313" key="3">
    <source>
        <dbReference type="Proteomes" id="UP000807469"/>
    </source>
</evidence>
<evidence type="ECO:0000313" key="2">
    <source>
        <dbReference type="EMBL" id="KAF9472912.1"/>
    </source>
</evidence>
<gene>
    <name evidence="2" type="ORF">BDN70DRAFT_937820</name>
</gene>
<evidence type="ECO:0000256" key="1">
    <source>
        <dbReference type="SAM" id="MobiDB-lite"/>
    </source>
</evidence>
<organism evidence="2 3">
    <name type="scientific">Pholiota conissans</name>
    <dbReference type="NCBI Taxonomy" id="109636"/>
    <lineage>
        <taxon>Eukaryota</taxon>
        <taxon>Fungi</taxon>
        <taxon>Dikarya</taxon>
        <taxon>Basidiomycota</taxon>
        <taxon>Agaricomycotina</taxon>
        <taxon>Agaricomycetes</taxon>
        <taxon>Agaricomycetidae</taxon>
        <taxon>Agaricales</taxon>
        <taxon>Agaricineae</taxon>
        <taxon>Strophariaceae</taxon>
        <taxon>Pholiota</taxon>
    </lineage>
</organism>
<dbReference type="EMBL" id="MU155486">
    <property type="protein sequence ID" value="KAF9472912.1"/>
    <property type="molecule type" value="Genomic_DNA"/>
</dbReference>
<sequence length="149" mass="16103">MLSHQQALSELAAASYTENSFLSQRRDRVVLRVMQAQIREGCSNGQCSDRDSMVPSTTASSSPNADNEETYIILRALDVTASVWLTTPPTSSSHPHNTTQQDNTLAFPLRDLRVQPMTTPDAATSTIVSTTSTIALPTSPPKTLTAPVE</sequence>
<feature type="region of interest" description="Disordered" evidence="1">
    <location>
        <begin position="42"/>
        <end position="67"/>
    </location>
</feature>
<protein>
    <submittedName>
        <fullName evidence="2">Uncharacterized protein</fullName>
    </submittedName>
</protein>
<keyword evidence="3" id="KW-1185">Reference proteome</keyword>
<reference evidence="2" key="1">
    <citation type="submission" date="2020-11" db="EMBL/GenBank/DDBJ databases">
        <authorList>
            <consortium name="DOE Joint Genome Institute"/>
            <person name="Ahrendt S."/>
            <person name="Riley R."/>
            <person name="Andreopoulos W."/>
            <person name="Labutti K."/>
            <person name="Pangilinan J."/>
            <person name="Ruiz-Duenas F.J."/>
            <person name="Barrasa J.M."/>
            <person name="Sanchez-Garcia M."/>
            <person name="Camarero S."/>
            <person name="Miyauchi S."/>
            <person name="Serrano A."/>
            <person name="Linde D."/>
            <person name="Babiker R."/>
            <person name="Drula E."/>
            <person name="Ayuso-Fernandez I."/>
            <person name="Pacheco R."/>
            <person name="Padilla G."/>
            <person name="Ferreira P."/>
            <person name="Barriuso J."/>
            <person name="Kellner H."/>
            <person name="Castanera R."/>
            <person name="Alfaro M."/>
            <person name="Ramirez L."/>
            <person name="Pisabarro A.G."/>
            <person name="Kuo A."/>
            <person name="Tritt A."/>
            <person name="Lipzen A."/>
            <person name="He G."/>
            <person name="Yan M."/>
            <person name="Ng V."/>
            <person name="Cullen D."/>
            <person name="Martin F."/>
            <person name="Rosso M.-N."/>
            <person name="Henrissat B."/>
            <person name="Hibbett D."/>
            <person name="Martinez A.T."/>
            <person name="Grigoriev I.V."/>
        </authorList>
    </citation>
    <scope>NUCLEOTIDE SEQUENCE</scope>
    <source>
        <strain evidence="2">CIRM-BRFM 674</strain>
    </source>
</reference>
<feature type="compositionally biased region" description="Polar residues" evidence="1">
    <location>
        <begin position="54"/>
        <end position="65"/>
    </location>
</feature>
<proteinExistence type="predicted"/>
<accession>A0A9P6CNJ2</accession>
<comment type="caution">
    <text evidence="2">The sequence shown here is derived from an EMBL/GenBank/DDBJ whole genome shotgun (WGS) entry which is preliminary data.</text>
</comment>
<name>A0A9P6CNJ2_9AGAR</name>